<comment type="similarity">
    <text evidence="4">Belongs to the relA/spoT family.</text>
</comment>
<dbReference type="InterPro" id="IPR004811">
    <property type="entry name" value="RelA/Spo_fam"/>
</dbReference>
<reference evidence="8 9" key="1">
    <citation type="submission" date="2020-02" db="EMBL/GenBank/DDBJ databases">
        <authorList>
            <person name="Zheng R.K."/>
            <person name="Sun C.M."/>
        </authorList>
    </citation>
    <scope>NUCLEOTIDE SEQUENCE [LARGE SCALE GENOMIC DNA]</scope>
    <source>
        <strain evidence="9">zrk13</strain>
    </source>
</reference>
<dbReference type="SMART" id="SM00954">
    <property type="entry name" value="RelA_SpoT"/>
    <property type="match status" value="1"/>
</dbReference>
<dbReference type="Pfam" id="PF13328">
    <property type="entry name" value="HD_4"/>
    <property type="match status" value="1"/>
</dbReference>
<dbReference type="AlphaFoldDB" id="A0A7L7KUB7"/>
<dbReference type="InterPro" id="IPR012675">
    <property type="entry name" value="Beta-grasp_dom_sf"/>
</dbReference>
<dbReference type="NCBIfam" id="TIGR00691">
    <property type="entry name" value="spoT_relA"/>
    <property type="match status" value="1"/>
</dbReference>
<evidence type="ECO:0000256" key="4">
    <source>
        <dbReference type="RuleBase" id="RU003847"/>
    </source>
</evidence>
<protein>
    <recommendedName>
        <fullName evidence="2">Penta-phosphate guanosine-3'-pyrophosphohydrolase</fullName>
    </recommendedName>
</protein>
<evidence type="ECO:0000313" key="9">
    <source>
        <dbReference type="Proteomes" id="UP000514720"/>
    </source>
</evidence>
<dbReference type="GO" id="GO:0016787">
    <property type="term" value="F:hydrolase activity"/>
    <property type="evidence" value="ECO:0007669"/>
    <property type="project" value="UniProtKB-KW"/>
</dbReference>
<dbReference type="FunFam" id="1.10.3210.10:FF:000001">
    <property type="entry name" value="GTP pyrophosphokinase RelA"/>
    <property type="match status" value="1"/>
</dbReference>
<organism evidence="8 9">
    <name type="scientific">Candidatus Xianfuyuplasma coldseepsis</name>
    <dbReference type="NCBI Taxonomy" id="2782163"/>
    <lineage>
        <taxon>Bacteria</taxon>
        <taxon>Bacillati</taxon>
        <taxon>Mycoplasmatota</taxon>
        <taxon>Mollicutes</taxon>
        <taxon>Candidatus Izemoplasmatales</taxon>
        <taxon>Candidatus Izemoplasmataceae</taxon>
        <taxon>Candidatus Xianfuyuplasma</taxon>
    </lineage>
</organism>
<name>A0A7L7KUB7_9MOLU</name>
<keyword evidence="8" id="KW-0378">Hydrolase</keyword>
<dbReference type="Gene3D" id="3.30.460.10">
    <property type="entry name" value="Beta Polymerase, domain 2"/>
    <property type="match status" value="1"/>
</dbReference>
<dbReference type="SUPFAM" id="SSF81301">
    <property type="entry name" value="Nucleotidyltransferase"/>
    <property type="match status" value="1"/>
</dbReference>
<dbReference type="InterPro" id="IPR033655">
    <property type="entry name" value="TGS_RelA/SpoT"/>
</dbReference>
<dbReference type="EMBL" id="CP048914">
    <property type="protein sequence ID" value="QMS85892.1"/>
    <property type="molecule type" value="Genomic_DNA"/>
</dbReference>
<dbReference type="Pfam" id="PF02824">
    <property type="entry name" value="TGS"/>
    <property type="match status" value="1"/>
</dbReference>
<gene>
    <name evidence="8" type="ORF">G4Z02_09070</name>
</gene>
<proteinExistence type="inferred from homology"/>
<feature type="domain" description="ACT" evidence="5">
    <location>
        <begin position="649"/>
        <end position="723"/>
    </location>
</feature>
<evidence type="ECO:0000256" key="3">
    <source>
        <dbReference type="ARBA" id="ARBA00056789"/>
    </source>
</evidence>
<dbReference type="InterPro" id="IPR012676">
    <property type="entry name" value="TGS-like"/>
</dbReference>
<dbReference type="Gene3D" id="3.10.20.30">
    <property type="match status" value="1"/>
</dbReference>
<dbReference type="Proteomes" id="UP000514720">
    <property type="component" value="Chromosome"/>
</dbReference>
<evidence type="ECO:0000313" key="8">
    <source>
        <dbReference type="EMBL" id="QMS85892.1"/>
    </source>
</evidence>
<dbReference type="SUPFAM" id="SSF109604">
    <property type="entry name" value="HD-domain/PDEase-like"/>
    <property type="match status" value="1"/>
</dbReference>
<dbReference type="PANTHER" id="PTHR21262:SF31">
    <property type="entry name" value="GTP PYROPHOSPHOKINASE"/>
    <property type="match status" value="1"/>
</dbReference>
<dbReference type="GO" id="GO:0015970">
    <property type="term" value="P:guanosine tetraphosphate biosynthetic process"/>
    <property type="evidence" value="ECO:0007669"/>
    <property type="project" value="UniProtKB-UniPathway"/>
</dbReference>
<dbReference type="InterPro" id="IPR045600">
    <property type="entry name" value="RelA/SpoT_AH_RIS"/>
</dbReference>
<dbReference type="KEGG" id="xcl:G4Z02_09070"/>
<dbReference type="FunFam" id="3.10.20.30:FF:000002">
    <property type="entry name" value="GTP pyrophosphokinase (RelA/SpoT)"/>
    <property type="match status" value="1"/>
</dbReference>
<dbReference type="CDD" id="cd00077">
    <property type="entry name" value="HDc"/>
    <property type="match status" value="1"/>
</dbReference>
<dbReference type="InterPro" id="IPR002912">
    <property type="entry name" value="ACT_dom"/>
</dbReference>
<evidence type="ECO:0000259" key="6">
    <source>
        <dbReference type="PROSITE" id="PS51831"/>
    </source>
</evidence>
<dbReference type="FunFam" id="3.30.460.10:FF:000001">
    <property type="entry name" value="GTP pyrophosphokinase RelA"/>
    <property type="match status" value="1"/>
</dbReference>
<dbReference type="InterPro" id="IPR006674">
    <property type="entry name" value="HD_domain"/>
</dbReference>
<dbReference type="Pfam" id="PF04607">
    <property type="entry name" value="RelA_SpoT"/>
    <property type="match status" value="1"/>
</dbReference>
<dbReference type="PROSITE" id="PS51880">
    <property type="entry name" value="TGS"/>
    <property type="match status" value="1"/>
</dbReference>
<comment type="function">
    <text evidence="3">In eubacteria ppGpp (guanosine 3'-diphosphate 5'-diphosphate) is a mediator of the stringent response that coordinates a variety of cellular activities in response to changes in nutritional abundance. This enzyme catalyzes the degradation of ppGpp into GDP. It may also be capable of catalyzing the synthesis of ppGpp.</text>
</comment>
<dbReference type="InterPro" id="IPR004095">
    <property type="entry name" value="TGS"/>
</dbReference>
<feature type="domain" description="TGS" evidence="7">
    <location>
        <begin position="396"/>
        <end position="457"/>
    </location>
</feature>
<dbReference type="Gene3D" id="1.10.3210.10">
    <property type="entry name" value="Hypothetical protein af1432"/>
    <property type="match status" value="1"/>
</dbReference>
<dbReference type="InterPro" id="IPR003607">
    <property type="entry name" value="HD/PDEase_dom"/>
</dbReference>
<dbReference type="RefSeq" id="WP_258877704.1">
    <property type="nucleotide sequence ID" value="NZ_CP048914.1"/>
</dbReference>
<dbReference type="SUPFAM" id="SSF81271">
    <property type="entry name" value="TGS-like"/>
    <property type="match status" value="1"/>
</dbReference>
<dbReference type="PROSITE" id="PS51671">
    <property type="entry name" value="ACT"/>
    <property type="match status" value="1"/>
</dbReference>
<dbReference type="PROSITE" id="PS51831">
    <property type="entry name" value="HD"/>
    <property type="match status" value="1"/>
</dbReference>
<dbReference type="Pfam" id="PF13291">
    <property type="entry name" value="ACT_4"/>
    <property type="match status" value="1"/>
</dbReference>
<dbReference type="InterPro" id="IPR007685">
    <property type="entry name" value="RelA_SpoT"/>
</dbReference>
<dbReference type="GO" id="GO:0005886">
    <property type="term" value="C:plasma membrane"/>
    <property type="evidence" value="ECO:0007669"/>
    <property type="project" value="TreeGrafter"/>
</dbReference>
<feature type="domain" description="HD" evidence="6">
    <location>
        <begin position="48"/>
        <end position="153"/>
    </location>
</feature>
<dbReference type="UniPathway" id="UPA00908">
    <property type="reaction ID" value="UER00884"/>
</dbReference>
<evidence type="ECO:0000256" key="2">
    <source>
        <dbReference type="ARBA" id="ARBA00041770"/>
    </source>
</evidence>
<dbReference type="PANTHER" id="PTHR21262">
    <property type="entry name" value="GUANOSINE-3',5'-BIS DIPHOSPHATE 3'-PYROPHOSPHOHYDROLASE"/>
    <property type="match status" value="1"/>
</dbReference>
<keyword evidence="9" id="KW-1185">Reference proteome</keyword>
<evidence type="ECO:0000259" key="7">
    <source>
        <dbReference type="PROSITE" id="PS51880"/>
    </source>
</evidence>
<evidence type="ECO:0000259" key="5">
    <source>
        <dbReference type="PROSITE" id="PS51671"/>
    </source>
</evidence>
<sequence length="723" mass="82786">MATANVERLIAEVSTYITNTTDINNIKEAFDYAKKMHEGQYRKSGDEYIVHPLDVAMILSEYQTDPTTIMAGLLHDVLEDTPATFSDVKQQFGEDVALLIEGVTKLGQYKFKETDHEKAKIAAQAKNYQKMLLAMSRDIRVVIVKLADRLNNIRTLGALPPEKQQRIARETMDIYAPLAHRLGMYVMKAELEDTCFKYLQNHKYRRIAQLIADTKHNREKDLKMMQTNIDYLLSENNIQSNVMGRIKNIYSVHKKMVDRNKEFEDIYDLLALRIIVDSIEDCYRTIGIIHSKWTPIPNRFKDYIAMPKPNLYQSLHTSVIANGKVYEIQIRTEEMDHIAEYGVAAHWAYKENVSPRKMTDEVMEKLKWYGDLVKFTKESDNDSDVVNLLRDDIFNSNVYVFTPNGDIIDLPAGSTPLDFAFRIHTQVGIETVGAIVNGKIVPLEYELKTGDIVNMKTSVNSFGPNDNWLKIVKTSNARSKIKSYLNKKRRSVLIEMGREDFQRELQQRNAKVELNDKKVKQLFSKKGAKTIDDLYFEIGKNTISPGSAVNALVEKEEYTEEDLIQRINESVYLDQKSDTNIIVEGLQNPSIKLSNCCTPIPGDPITGYISKGTGIAVHRRECNNLKALDKKRYIDVFWGNDNTKQYSVNLRIIVQNRDNVLAEIINTVTSNQGKVIQVAASTNRRLEGIIKLKVSIKNRKELQGIIRSLQNISDVFSIERMMK</sequence>
<dbReference type="SMART" id="SM00471">
    <property type="entry name" value="HDc"/>
    <property type="match status" value="1"/>
</dbReference>
<accession>A0A7L7KUB7</accession>
<comment type="pathway">
    <text evidence="1">Purine metabolism.</text>
</comment>
<dbReference type="Pfam" id="PF19296">
    <property type="entry name" value="RelA_AH_RIS"/>
    <property type="match status" value="1"/>
</dbReference>
<evidence type="ECO:0000256" key="1">
    <source>
        <dbReference type="ARBA" id="ARBA00025704"/>
    </source>
</evidence>
<dbReference type="CDD" id="cd05399">
    <property type="entry name" value="NT_Rel-Spo_like"/>
    <property type="match status" value="1"/>
</dbReference>
<dbReference type="Gene3D" id="3.30.70.260">
    <property type="match status" value="1"/>
</dbReference>
<dbReference type="InterPro" id="IPR043519">
    <property type="entry name" value="NT_sf"/>
</dbReference>
<dbReference type="CDD" id="cd01668">
    <property type="entry name" value="TGS_RSH"/>
    <property type="match status" value="1"/>
</dbReference>